<sequence length="468" mass="50688">MSGTYVSPRVPPGPAGTQSLRAMRDAPLEFVTAMAAHGDVTRHDADGEPVYMLNRPDLARYVLKENGANYTKDRTPDDDMLRPLLGNGLLTSNGAEWAAQRRRCAPAFRPAEVDRFDQVIVAAAEHLAAQWRGAASVRVDHDLTSLTLTVIVKAMLGTDIGGAGEGFGRAVDAVNRFIGHYVPSDDPDPADTAARYLGFQRARTFLDQVTHLIIAARRAGGAGDDLLSALLAEGHPRPETAPGAGPGTETDAPPGTCPVTGPGGMADVELRDQVLTIVMAGHETTAKSLTWTLYLLDRHPEAAAAVRAEIDEVLGGRAPAAADLPALRRCRQAVQEAMRLYPPVWLISRRSVAADVIDGYDIPAGSLVCVSPWVLHRDPRYWDDPAAYRPDRFDPEAAARHLSHQYLPFGGGPRICLGRHFALVEATLVLAVLLRDLRMELVPEFPVEPEALVTLRPRHGLMMVPRPR</sequence>
<evidence type="ECO:0000313" key="10">
    <source>
        <dbReference type="EMBL" id="PRX68237.1"/>
    </source>
</evidence>
<dbReference type="Pfam" id="PF00067">
    <property type="entry name" value="p450"/>
    <property type="match status" value="2"/>
</dbReference>
<dbReference type="InterPro" id="IPR001128">
    <property type="entry name" value="Cyt_P450"/>
</dbReference>
<dbReference type="PANTHER" id="PTHR24291:SF50">
    <property type="entry name" value="BIFUNCTIONAL ALBAFLAVENONE MONOOXYGENASE_TERPENE SYNTHASE"/>
    <property type="match status" value="1"/>
</dbReference>
<dbReference type="GO" id="GO:0005506">
    <property type="term" value="F:iron ion binding"/>
    <property type="evidence" value="ECO:0007669"/>
    <property type="project" value="InterPro"/>
</dbReference>
<evidence type="ECO:0000313" key="11">
    <source>
        <dbReference type="Proteomes" id="UP000238312"/>
    </source>
</evidence>
<dbReference type="PROSITE" id="PS00086">
    <property type="entry name" value="CYTOCHROME_P450"/>
    <property type="match status" value="1"/>
</dbReference>
<evidence type="ECO:0000256" key="8">
    <source>
        <dbReference type="RuleBase" id="RU000461"/>
    </source>
</evidence>
<keyword evidence="11" id="KW-1185">Reference proteome</keyword>
<dbReference type="PRINTS" id="PR00463">
    <property type="entry name" value="EP450I"/>
</dbReference>
<accession>A0A2T0N6R0</accession>
<organism evidence="10 11">
    <name type="scientific">Nonomuraea fuscirosea</name>
    <dbReference type="NCBI Taxonomy" id="1291556"/>
    <lineage>
        <taxon>Bacteria</taxon>
        <taxon>Bacillati</taxon>
        <taxon>Actinomycetota</taxon>
        <taxon>Actinomycetes</taxon>
        <taxon>Streptosporangiales</taxon>
        <taxon>Streptosporangiaceae</taxon>
        <taxon>Nonomuraea</taxon>
    </lineage>
</organism>
<dbReference type="GO" id="GO:0004497">
    <property type="term" value="F:monooxygenase activity"/>
    <property type="evidence" value="ECO:0007669"/>
    <property type="project" value="UniProtKB-KW"/>
</dbReference>
<keyword evidence="5 7" id="KW-0408">Iron</keyword>
<evidence type="ECO:0000256" key="4">
    <source>
        <dbReference type="ARBA" id="ARBA00023002"/>
    </source>
</evidence>
<evidence type="ECO:0000256" key="1">
    <source>
        <dbReference type="ARBA" id="ARBA00010617"/>
    </source>
</evidence>
<evidence type="ECO:0000256" key="7">
    <source>
        <dbReference type="PIRSR" id="PIRSR602401-1"/>
    </source>
</evidence>
<evidence type="ECO:0000256" key="5">
    <source>
        <dbReference type="ARBA" id="ARBA00023004"/>
    </source>
</evidence>
<feature type="region of interest" description="Disordered" evidence="9">
    <location>
        <begin position="235"/>
        <end position="264"/>
    </location>
</feature>
<dbReference type="PANTHER" id="PTHR24291">
    <property type="entry name" value="CYTOCHROME P450 FAMILY 4"/>
    <property type="match status" value="1"/>
</dbReference>
<evidence type="ECO:0000256" key="6">
    <source>
        <dbReference type="ARBA" id="ARBA00023033"/>
    </source>
</evidence>
<evidence type="ECO:0000256" key="9">
    <source>
        <dbReference type="SAM" id="MobiDB-lite"/>
    </source>
</evidence>
<evidence type="ECO:0000256" key="3">
    <source>
        <dbReference type="ARBA" id="ARBA00022723"/>
    </source>
</evidence>
<keyword evidence="2 7" id="KW-0349">Heme</keyword>
<dbReference type="Proteomes" id="UP000238312">
    <property type="component" value="Unassembled WGS sequence"/>
</dbReference>
<dbReference type="Gene3D" id="1.10.630.10">
    <property type="entry name" value="Cytochrome P450"/>
    <property type="match status" value="1"/>
</dbReference>
<comment type="similarity">
    <text evidence="1 8">Belongs to the cytochrome P450 family.</text>
</comment>
<name>A0A2T0N6R0_9ACTN</name>
<dbReference type="OrthoDB" id="3217230at2"/>
<evidence type="ECO:0000256" key="2">
    <source>
        <dbReference type="ARBA" id="ARBA00022617"/>
    </source>
</evidence>
<dbReference type="SUPFAM" id="SSF48264">
    <property type="entry name" value="Cytochrome P450"/>
    <property type="match status" value="1"/>
</dbReference>
<gene>
    <name evidence="10" type="ORF">B0I32_103198</name>
</gene>
<keyword evidence="4 8" id="KW-0560">Oxidoreductase</keyword>
<dbReference type="InterPro" id="IPR017972">
    <property type="entry name" value="Cyt_P450_CS"/>
</dbReference>
<feature type="binding site" description="axial binding residue" evidence="7">
    <location>
        <position position="416"/>
    </location>
    <ligand>
        <name>heme</name>
        <dbReference type="ChEBI" id="CHEBI:30413"/>
    </ligand>
    <ligandPart>
        <name>Fe</name>
        <dbReference type="ChEBI" id="CHEBI:18248"/>
    </ligandPart>
</feature>
<reference evidence="10 11" key="1">
    <citation type="submission" date="2018-03" db="EMBL/GenBank/DDBJ databases">
        <title>Genomic Encyclopedia of Type Strains, Phase III (KMG-III): the genomes of soil and plant-associated and newly described type strains.</title>
        <authorList>
            <person name="Whitman W."/>
        </authorList>
    </citation>
    <scope>NUCLEOTIDE SEQUENCE [LARGE SCALE GENOMIC DNA]</scope>
    <source>
        <strain evidence="10 11">CGMCC 4.7104</strain>
    </source>
</reference>
<dbReference type="AlphaFoldDB" id="A0A2T0N6R0"/>
<dbReference type="PRINTS" id="PR00385">
    <property type="entry name" value="P450"/>
</dbReference>
<dbReference type="InterPro" id="IPR050196">
    <property type="entry name" value="Cytochrome_P450_Monoox"/>
</dbReference>
<dbReference type="GO" id="GO:0016705">
    <property type="term" value="F:oxidoreductase activity, acting on paired donors, with incorporation or reduction of molecular oxygen"/>
    <property type="evidence" value="ECO:0007669"/>
    <property type="project" value="InterPro"/>
</dbReference>
<dbReference type="InterPro" id="IPR002401">
    <property type="entry name" value="Cyt_P450_E_grp-I"/>
</dbReference>
<dbReference type="EMBL" id="PVNG01000003">
    <property type="protein sequence ID" value="PRX68237.1"/>
    <property type="molecule type" value="Genomic_DNA"/>
</dbReference>
<comment type="cofactor">
    <cofactor evidence="7">
        <name>heme</name>
        <dbReference type="ChEBI" id="CHEBI:30413"/>
    </cofactor>
</comment>
<keyword evidence="3 7" id="KW-0479">Metal-binding</keyword>
<proteinExistence type="inferred from homology"/>
<keyword evidence="6 8" id="KW-0503">Monooxygenase</keyword>
<comment type="caution">
    <text evidence="10">The sequence shown here is derived from an EMBL/GenBank/DDBJ whole genome shotgun (WGS) entry which is preliminary data.</text>
</comment>
<dbReference type="InterPro" id="IPR036396">
    <property type="entry name" value="Cyt_P450_sf"/>
</dbReference>
<dbReference type="GO" id="GO:0020037">
    <property type="term" value="F:heme binding"/>
    <property type="evidence" value="ECO:0007669"/>
    <property type="project" value="InterPro"/>
</dbReference>
<protein>
    <submittedName>
        <fullName evidence="10">Cytochrome P450</fullName>
    </submittedName>
</protein>